<evidence type="ECO:0000313" key="2">
    <source>
        <dbReference type="EMBL" id="CAD9857543.1"/>
    </source>
</evidence>
<evidence type="ECO:0000256" key="1">
    <source>
        <dbReference type="SAM" id="SignalP"/>
    </source>
</evidence>
<dbReference type="AlphaFoldDB" id="A0A7S2XUK3"/>
<accession>A0A7S2XUK3</accession>
<organism evidence="2">
    <name type="scientific">Fibrocapsa japonica</name>
    <dbReference type="NCBI Taxonomy" id="94617"/>
    <lineage>
        <taxon>Eukaryota</taxon>
        <taxon>Sar</taxon>
        <taxon>Stramenopiles</taxon>
        <taxon>Ochrophyta</taxon>
        <taxon>Raphidophyceae</taxon>
        <taxon>Chattonellales</taxon>
        <taxon>Chattonellaceae</taxon>
        <taxon>Fibrocapsa</taxon>
    </lineage>
</organism>
<feature type="chain" id="PRO_5030952638" evidence="1">
    <location>
        <begin position="19"/>
        <end position="272"/>
    </location>
</feature>
<gene>
    <name evidence="2" type="ORF">FJAP1339_LOCUS37</name>
</gene>
<proteinExistence type="predicted"/>
<sequence>MMKLVLLSALLLVTPIAAVKKPQFSVTIKDTTLDGASSLDIDGELSHKFSDDIVGGVNYDLNVARDIPSQFWLRGRIAEVLDSEVLGKFVYDVKDKVTKAVMTWKTDTTRFMGTFDTNLDNFKLQLARQISLDTGNMLIKSSLGFKDDGDTKLDLFIAKSLNGEKTNVALEFSNIMGENGLSVFGNPEVTLFHELSPKEFLSPTVNLKTRKVTHKYVKKFEEGGSLEAQVNDKVLQLGWLDKGTFGTWDTTAKIPLEDPSGTTLTFKRTFSY</sequence>
<name>A0A7S2XUK3_9STRA</name>
<reference evidence="2" key="1">
    <citation type="submission" date="2021-01" db="EMBL/GenBank/DDBJ databases">
        <authorList>
            <person name="Corre E."/>
            <person name="Pelletier E."/>
            <person name="Niang G."/>
            <person name="Scheremetjew M."/>
            <person name="Finn R."/>
            <person name="Kale V."/>
            <person name="Holt S."/>
            <person name="Cochrane G."/>
            <person name="Meng A."/>
            <person name="Brown T."/>
            <person name="Cohen L."/>
        </authorList>
    </citation>
    <scope>NUCLEOTIDE SEQUENCE</scope>
    <source>
        <strain evidence="2">CCMP1661</strain>
    </source>
</reference>
<keyword evidence="1" id="KW-0732">Signal</keyword>
<protein>
    <submittedName>
        <fullName evidence="2">Uncharacterized protein</fullName>
    </submittedName>
</protein>
<dbReference type="EMBL" id="HBHR01000116">
    <property type="protein sequence ID" value="CAD9857543.1"/>
    <property type="molecule type" value="Transcribed_RNA"/>
</dbReference>
<feature type="signal peptide" evidence="1">
    <location>
        <begin position="1"/>
        <end position="18"/>
    </location>
</feature>